<evidence type="ECO:0000313" key="24">
    <source>
        <dbReference type="Proteomes" id="UP001642540"/>
    </source>
</evidence>
<dbReference type="InterPro" id="IPR004837">
    <property type="entry name" value="NaCa_Exmemb"/>
</dbReference>
<evidence type="ECO:0000256" key="3">
    <source>
        <dbReference type="ARBA" id="ARBA00022448"/>
    </source>
</evidence>
<feature type="transmembrane region" description="Helical" evidence="20">
    <location>
        <begin position="20"/>
        <end position="41"/>
    </location>
</feature>
<evidence type="ECO:0000256" key="20">
    <source>
        <dbReference type="SAM" id="Phobius"/>
    </source>
</evidence>
<evidence type="ECO:0000256" key="5">
    <source>
        <dbReference type="ARBA" id="ARBA00022475"/>
    </source>
</evidence>
<dbReference type="InterPro" id="IPR051171">
    <property type="entry name" value="CaCA"/>
</dbReference>
<dbReference type="Pfam" id="PF03160">
    <property type="entry name" value="Calx-beta"/>
    <property type="match status" value="1"/>
</dbReference>
<feature type="transmembrane region" description="Helical" evidence="20">
    <location>
        <begin position="498"/>
        <end position="518"/>
    </location>
</feature>
<keyword evidence="16 20" id="KW-0472">Membrane</keyword>
<dbReference type="Pfam" id="PF01699">
    <property type="entry name" value="Na_Ca_ex"/>
    <property type="match status" value="1"/>
</dbReference>
<dbReference type="PANTHER" id="PTHR11878">
    <property type="entry name" value="SODIUM/CALCIUM EXCHANGER"/>
    <property type="match status" value="1"/>
</dbReference>
<feature type="domain" description="Calx-beta" evidence="22">
    <location>
        <begin position="195"/>
        <end position="307"/>
    </location>
</feature>
<keyword evidence="4" id="KW-0050">Antiport</keyword>
<comment type="catalytic activity">
    <reaction evidence="19">
        <text>Ca(2+)(in) + 3 Na(+)(out) = Ca(2+)(out) + 3 Na(+)(in)</text>
        <dbReference type="Rhea" id="RHEA:69955"/>
        <dbReference type="ChEBI" id="CHEBI:29101"/>
        <dbReference type="ChEBI" id="CHEBI:29108"/>
    </reaction>
</comment>
<keyword evidence="12" id="KW-0112">Calmodulin-binding</keyword>
<evidence type="ECO:0000256" key="14">
    <source>
        <dbReference type="ARBA" id="ARBA00023053"/>
    </source>
</evidence>
<evidence type="ECO:0000256" key="15">
    <source>
        <dbReference type="ARBA" id="ARBA00023065"/>
    </source>
</evidence>
<evidence type="ECO:0000256" key="13">
    <source>
        <dbReference type="ARBA" id="ARBA00022989"/>
    </source>
</evidence>
<dbReference type="InterPro" id="IPR004836">
    <property type="entry name" value="Na_Ca_Ex"/>
</dbReference>
<evidence type="ECO:0000256" key="6">
    <source>
        <dbReference type="ARBA" id="ARBA00022568"/>
    </source>
</evidence>
<dbReference type="Gene3D" id="2.60.40.2030">
    <property type="match status" value="2"/>
</dbReference>
<keyword evidence="5" id="KW-1003">Cell membrane</keyword>
<evidence type="ECO:0000256" key="17">
    <source>
        <dbReference type="ARBA" id="ARBA00023180"/>
    </source>
</evidence>
<feature type="transmembrane region" description="Helical" evidence="20">
    <location>
        <begin position="524"/>
        <end position="544"/>
    </location>
</feature>
<keyword evidence="18" id="KW-0739">Sodium transport</keyword>
<name>A0ABP1R2L1_9HEXA</name>
<keyword evidence="13 20" id="KW-1133">Transmembrane helix</keyword>
<keyword evidence="3" id="KW-0813">Transport</keyword>
<comment type="subcellular location">
    <subcellularLocation>
        <location evidence="1">Cell membrane</location>
        <topology evidence="1">Multi-pass membrane protein</topology>
    </subcellularLocation>
</comment>
<evidence type="ECO:0000256" key="2">
    <source>
        <dbReference type="ARBA" id="ARBA00007489"/>
    </source>
</evidence>
<comment type="similarity">
    <text evidence="2">Belongs to the Ca(2+):cation antiporter (CaCA) (TC 2.A.19) family. SLC8 subfamily.</text>
</comment>
<evidence type="ECO:0000256" key="4">
    <source>
        <dbReference type="ARBA" id="ARBA00022449"/>
    </source>
</evidence>
<feature type="domain" description="Sodium/calcium exchanger membrane region" evidence="21">
    <location>
        <begin position="501"/>
        <end position="597"/>
    </location>
</feature>
<keyword evidence="9" id="KW-0732">Signal</keyword>
<keyword evidence="24" id="KW-1185">Reference proteome</keyword>
<evidence type="ECO:0000256" key="7">
    <source>
        <dbReference type="ARBA" id="ARBA00022692"/>
    </source>
</evidence>
<dbReference type="EMBL" id="CAXLJM020000057">
    <property type="protein sequence ID" value="CAL8118044.1"/>
    <property type="molecule type" value="Genomic_DNA"/>
</dbReference>
<evidence type="ECO:0000256" key="10">
    <source>
        <dbReference type="ARBA" id="ARBA00022737"/>
    </source>
</evidence>
<evidence type="ECO:0000256" key="9">
    <source>
        <dbReference type="ARBA" id="ARBA00022729"/>
    </source>
</evidence>
<dbReference type="SUPFAM" id="SSF141072">
    <property type="entry name" value="CalX-like"/>
    <property type="match status" value="2"/>
</dbReference>
<protein>
    <recommendedName>
        <fullName evidence="25">Sodium/calcium exchanger 1</fullName>
    </recommendedName>
</protein>
<keyword evidence="17" id="KW-0325">Glycoprotein</keyword>
<evidence type="ECO:0000256" key="8">
    <source>
        <dbReference type="ARBA" id="ARBA00022723"/>
    </source>
</evidence>
<keyword evidence="7 20" id="KW-0812">Transmembrane</keyword>
<dbReference type="Proteomes" id="UP001642540">
    <property type="component" value="Unassembled WGS sequence"/>
</dbReference>
<evidence type="ECO:0000256" key="19">
    <source>
        <dbReference type="ARBA" id="ARBA00033667"/>
    </source>
</evidence>
<dbReference type="InterPro" id="IPR003644">
    <property type="entry name" value="Calx_beta"/>
</dbReference>
<evidence type="ECO:0000259" key="22">
    <source>
        <dbReference type="Pfam" id="PF03160"/>
    </source>
</evidence>
<evidence type="ECO:0000313" key="23">
    <source>
        <dbReference type="EMBL" id="CAL8118044.1"/>
    </source>
</evidence>
<keyword evidence="15" id="KW-0406">Ion transport</keyword>
<sequence>MVAYIWMVVMIQSISRGEVHIWEAVLTLMMFPIMIAVAYWAELDFCIKGRKKKRPSVDTTIHDPSIGPLTDAEAAEPLFHFYDEWDMLLDQETGQINVEIAEVLYKQLHSIAVLTEEEIATILAAKLIQSRGHSVLWYRIRAIQALVAGHRSMPALSEKLKEVMDVINDMKRNETGMRGDLRPTVTSPETYKTKAVVEFNCSCMAIPTFVGKFTIVVKRTGREDHTVFAKVVSYDGTAKKNDIYLPVAKEIVFEPYVLEHKIVLNVISDLHKSKDQNFFLKLSLTKESHPSKVALGQMSVMEVVIMDIEKAGEITFMKKGLVVNDTATLADIEVDRENGSDGTLVAKYIVTPGPKCTRIPEPIEGTIQFEHGEMKKNLEIPLNPSSGKSNGQDEQFEIEFVEILQGAGKLGSNPRLLVAIAADAGYRLEIERIIDLAEEKSFLAPIKKQTYKEQIKSSVIVNGGHDEAKHATQADKILHYLSVPWKCMFCFLPTPHTLGGWPCFVLTLFVIGILTALVGDMATIFGYCLSLDPVTTAITVVALGTSLPDTFASRIATVQDKNADAAIGNITGSNSVNVFLGLGLPWTVASIYRQIAVRKLIFNIVLVPKYSLSNMLKR</sequence>
<evidence type="ECO:0008006" key="25">
    <source>
        <dbReference type="Google" id="ProtNLM"/>
    </source>
</evidence>
<evidence type="ECO:0000256" key="18">
    <source>
        <dbReference type="ARBA" id="ARBA00023201"/>
    </source>
</evidence>
<keyword evidence="8" id="KW-0479">Metal-binding</keyword>
<keyword evidence="11" id="KW-0106">Calcium</keyword>
<dbReference type="PRINTS" id="PR01259">
    <property type="entry name" value="NACAEXCHNGR"/>
</dbReference>
<accession>A0ABP1R2L1</accession>
<gene>
    <name evidence="23" type="ORF">ODALV1_LOCUS17956</name>
</gene>
<keyword evidence="6" id="KW-0109">Calcium transport</keyword>
<evidence type="ECO:0000259" key="21">
    <source>
        <dbReference type="Pfam" id="PF01699"/>
    </source>
</evidence>
<evidence type="ECO:0000256" key="1">
    <source>
        <dbReference type="ARBA" id="ARBA00004651"/>
    </source>
</evidence>
<organism evidence="23 24">
    <name type="scientific">Orchesella dallaii</name>
    <dbReference type="NCBI Taxonomy" id="48710"/>
    <lineage>
        <taxon>Eukaryota</taxon>
        <taxon>Metazoa</taxon>
        <taxon>Ecdysozoa</taxon>
        <taxon>Arthropoda</taxon>
        <taxon>Hexapoda</taxon>
        <taxon>Collembola</taxon>
        <taxon>Entomobryomorpha</taxon>
        <taxon>Entomobryoidea</taxon>
        <taxon>Orchesellidae</taxon>
        <taxon>Orchesellinae</taxon>
        <taxon>Orchesella</taxon>
    </lineage>
</organism>
<dbReference type="InterPro" id="IPR038081">
    <property type="entry name" value="CalX-like_sf"/>
</dbReference>
<dbReference type="PANTHER" id="PTHR11878:SF76">
    <property type="entry name" value="CALX-BETA DOMAIN-CONTAINING PROTEIN"/>
    <property type="match status" value="1"/>
</dbReference>
<keyword evidence="10" id="KW-0677">Repeat</keyword>
<evidence type="ECO:0000256" key="11">
    <source>
        <dbReference type="ARBA" id="ARBA00022837"/>
    </source>
</evidence>
<dbReference type="InterPro" id="IPR044880">
    <property type="entry name" value="NCX_ion-bd_dom_sf"/>
</dbReference>
<evidence type="ECO:0000256" key="12">
    <source>
        <dbReference type="ARBA" id="ARBA00022860"/>
    </source>
</evidence>
<proteinExistence type="inferred from homology"/>
<comment type="caution">
    <text evidence="23">The sequence shown here is derived from an EMBL/GenBank/DDBJ whole genome shotgun (WGS) entry which is preliminary data.</text>
</comment>
<keyword evidence="14" id="KW-0915">Sodium</keyword>
<dbReference type="Gene3D" id="1.20.1420.30">
    <property type="entry name" value="NCX, central ion-binding region"/>
    <property type="match status" value="1"/>
</dbReference>
<reference evidence="23 24" key="1">
    <citation type="submission" date="2024-08" db="EMBL/GenBank/DDBJ databases">
        <authorList>
            <person name="Cucini C."/>
            <person name="Frati F."/>
        </authorList>
    </citation>
    <scope>NUCLEOTIDE SEQUENCE [LARGE SCALE GENOMIC DNA]</scope>
</reference>
<evidence type="ECO:0000256" key="16">
    <source>
        <dbReference type="ARBA" id="ARBA00023136"/>
    </source>
</evidence>